<dbReference type="AlphaFoldDB" id="A0A915J222"/>
<evidence type="ECO:0000313" key="2">
    <source>
        <dbReference type="WBParaSite" id="nRc.2.0.1.t20511-RA"/>
    </source>
</evidence>
<dbReference type="Proteomes" id="UP000887565">
    <property type="component" value="Unplaced"/>
</dbReference>
<sequence>YKIDKIRTQGADSAENFVSIDKNSSKYFFVLLPTLPAVSIANSRSNGFSKASNNFWFKFSGVTR</sequence>
<protein>
    <submittedName>
        <fullName evidence="2">Uncharacterized protein</fullName>
    </submittedName>
</protein>
<evidence type="ECO:0000313" key="1">
    <source>
        <dbReference type="Proteomes" id="UP000887565"/>
    </source>
</evidence>
<name>A0A915J222_ROMCU</name>
<dbReference type="WBParaSite" id="nRc.2.0.1.t20511-RA">
    <property type="protein sequence ID" value="nRc.2.0.1.t20511-RA"/>
    <property type="gene ID" value="nRc.2.0.1.g20511"/>
</dbReference>
<reference evidence="2" key="1">
    <citation type="submission" date="2022-11" db="UniProtKB">
        <authorList>
            <consortium name="WormBaseParasite"/>
        </authorList>
    </citation>
    <scope>IDENTIFICATION</scope>
</reference>
<keyword evidence="1" id="KW-1185">Reference proteome</keyword>
<organism evidence="1 2">
    <name type="scientific">Romanomermis culicivorax</name>
    <name type="common">Nematode worm</name>
    <dbReference type="NCBI Taxonomy" id="13658"/>
    <lineage>
        <taxon>Eukaryota</taxon>
        <taxon>Metazoa</taxon>
        <taxon>Ecdysozoa</taxon>
        <taxon>Nematoda</taxon>
        <taxon>Enoplea</taxon>
        <taxon>Dorylaimia</taxon>
        <taxon>Mermithida</taxon>
        <taxon>Mermithoidea</taxon>
        <taxon>Mermithidae</taxon>
        <taxon>Romanomermis</taxon>
    </lineage>
</organism>
<accession>A0A915J222</accession>
<proteinExistence type="predicted"/>